<organism evidence="1 2">
    <name type="scientific">Streptococcus gordonii</name>
    <dbReference type="NCBI Taxonomy" id="1302"/>
    <lineage>
        <taxon>Bacteria</taxon>
        <taxon>Bacillati</taxon>
        <taxon>Bacillota</taxon>
        <taxon>Bacilli</taxon>
        <taxon>Lactobacillales</taxon>
        <taxon>Streptococcaceae</taxon>
        <taxon>Streptococcus</taxon>
    </lineage>
</organism>
<keyword evidence="1" id="KW-0670">Pyruvate</keyword>
<dbReference type="InterPro" id="IPR008210">
    <property type="entry name" value="PEP_carboxykinase_N"/>
</dbReference>
<dbReference type="PATRIC" id="fig|1302.21.peg.48"/>
<comment type="caution">
    <text evidence="1">The sequence shown here is derived from an EMBL/GenBank/DDBJ whole genome shotgun (WGS) entry which is preliminary data.</text>
</comment>
<proteinExistence type="predicted"/>
<protein>
    <submittedName>
        <fullName evidence="1">Phosphoenolpyruvate carboxykinase (ATP)</fullName>
        <ecNumber evidence="1">4.1.1.49</ecNumber>
    </submittedName>
</protein>
<evidence type="ECO:0000313" key="1">
    <source>
        <dbReference type="EMBL" id="KXT74976.1"/>
    </source>
</evidence>
<dbReference type="SUPFAM" id="SSF68923">
    <property type="entry name" value="PEP carboxykinase N-terminal domain"/>
    <property type="match status" value="1"/>
</dbReference>
<name>A0A139NFX0_STRGN</name>
<dbReference type="AlphaFoldDB" id="A0A139NFX0"/>
<dbReference type="EC" id="4.1.1.49" evidence="1"/>
<keyword evidence="1" id="KW-0456">Lyase</keyword>
<reference evidence="1 2" key="1">
    <citation type="submission" date="2016-01" db="EMBL/GenBank/DDBJ databases">
        <title>Highly variable Streptococcus oralis are common among viridans streptococci isolated from primates.</title>
        <authorList>
            <person name="Denapaite D."/>
            <person name="Rieger M."/>
            <person name="Koendgen S."/>
            <person name="Brueckner R."/>
            <person name="Ochigava I."/>
            <person name="Kappeler P."/>
            <person name="Maetz-Rensing K."/>
            <person name="Leendertz F."/>
            <person name="Hakenbeck R."/>
        </authorList>
    </citation>
    <scope>NUCLEOTIDE SEQUENCE [LARGE SCALE GENOMIC DNA]</scope>
    <source>
        <strain evidence="1 2">DD07</strain>
    </source>
</reference>
<sequence>MPVIHTKELGLPSYARVLLTNTGAVVGRTAKARRIYGRDSQEDETLLFLVRSAIYQAHHRDFYKADAVLLGWMKTLWSVPTSWFLKKK</sequence>
<dbReference type="GO" id="GO:0017076">
    <property type="term" value="F:purine nucleotide binding"/>
    <property type="evidence" value="ECO:0007669"/>
    <property type="project" value="InterPro"/>
</dbReference>
<dbReference type="GO" id="GO:0006094">
    <property type="term" value="P:gluconeogenesis"/>
    <property type="evidence" value="ECO:0007669"/>
    <property type="project" value="InterPro"/>
</dbReference>
<dbReference type="EMBL" id="LQRC01000005">
    <property type="protein sequence ID" value="KXT74976.1"/>
    <property type="molecule type" value="Genomic_DNA"/>
</dbReference>
<evidence type="ECO:0000313" key="2">
    <source>
        <dbReference type="Proteomes" id="UP000070096"/>
    </source>
</evidence>
<dbReference type="GO" id="GO:0016301">
    <property type="term" value="F:kinase activity"/>
    <property type="evidence" value="ECO:0007669"/>
    <property type="project" value="UniProtKB-KW"/>
</dbReference>
<dbReference type="GO" id="GO:0004612">
    <property type="term" value="F:phosphoenolpyruvate carboxykinase (ATP) activity"/>
    <property type="evidence" value="ECO:0007669"/>
    <property type="project" value="UniProtKB-EC"/>
</dbReference>
<keyword evidence="1" id="KW-0418">Kinase</keyword>
<accession>A0A139NFX0</accession>
<gene>
    <name evidence="1" type="ORF">SGODD07_00046</name>
</gene>
<dbReference type="Proteomes" id="UP000070096">
    <property type="component" value="Unassembled WGS sequence"/>
</dbReference>
<keyword evidence="1" id="KW-0808">Transferase</keyword>